<dbReference type="Proteomes" id="UP000319498">
    <property type="component" value="Unassembled WGS sequence"/>
</dbReference>
<keyword evidence="6" id="KW-1185">Reference proteome</keyword>
<evidence type="ECO:0000313" key="4">
    <source>
        <dbReference type="EMBL" id="KLH98440.1"/>
    </source>
</evidence>
<evidence type="ECO:0000313" key="3">
    <source>
        <dbReference type="EMBL" id="GED60605.1"/>
    </source>
</evidence>
<dbReference type="EMBL" id="BJOL01000032">
    <property type="protein sequence ID" value="GED60605.1"/>
    <property type="molecule type" value="Genomic_DNA"/>
</dbReference>
<name>A0A837KL40_9BACL</name>
<evidence type="ECO:0000313" key="5">
    <source>
        <dbReference type="Proteomes" id="UP000035218"/>
    </source>
</evidence>
<dbReference type="PANTHER" id="PTHR34473">
    <property type="entry name" value="UPF0699 TRANSMEMBRANE PROTEIN YDBS"/>
    <property type="match status" value="1"/>
</dbReference>
<keyword evidence="1" id="KW-1133">Transmembrane helix</keyword>
<feature type="transmembrane region" description="Helical" evidence="1">
    <location>
        <begin position="21"/>
        <end position="41"/>
    </location>
</feature>
<dbReference type="EMBL" id="LDCN01000004">
    <property type="protein sequence ID" value="KLH98440.1"/>
    <property type="molecule type" value="Genomic_DNA"/>
</dbReference>
<proteinExistence type="predicted"/>
<dbReference type="OrthoDB" id="1750577at2"/>
<sequence>MPSPISAPQKCLSKDAFKVQLITEAITVVIGLVVLAVLYYLDNRFAWKEWIGWGLHGLLVIGVIATIWSFVEPYFLYKSWRYDIDEDFLQMKFGVITERHFLVPMTKIQAVSTKQGPILRKYGLYTISIKTMGSSHEIPGLPGDVAAQLREQIAHYAKLKEVEE</sequence>
<dbReference type="AlphaFoldDB" id="A0A837KL40"/>
<dbReference type="Pfam" id="PF03703">
    <property type="entry name" value="bPH_2"/>
    <property type="match status" value="1"/>
</dbReference>
<keyword evidence="1" id="KW-0812">Transmembrane</keyword>
<evidence type="ECO:0000256" key="1">
    <source>
        <dbReference type="SAM" id="Phobius"/>
    </source>
</evidence>
<keyword evidence="1" id="KW-0472">Membrane</keyword>
<evidence type="ECO:0000313" key="6">
    <source>
        <dbReference type="Proteomes" id="UP000319498"/>
    </source>
</evidence>
<gene>
    <name evidence="3" type="primary">ydbS</name>
    <name evidence="4" type="ORF">AA984_15670</name>
    <name evidence="3" type="ORF">BFO01nite_47370</name>
</gene>
<reference evidence="4 5" key="1">
    <citation type="submission" date="2015-05" db="EMBL/GenBank/DDBJ databases">
        <title>Genome sequencing project for genomic taxonomy and phylogenomics of Bacillus-like bacteria.</title>
        <authorList>
            <person name="Liu B."/>
            <person name="Wang J."/>
            <person name="Zhu Y."/>
            <person name="Liu G."/>
            <person name="Chen Q."/>
            <person name="Chen Z."/>
            <person name="Lan J."/>
            <person name="Che J."/>
            <person name="Ge C."/>
            <person name="Shi H."/>
            <person name="Pan Z."/>
            <person name="Liu X."/>
        </authorList>
    </citation>
    <scope>NUCLEOTIDE SEQUENCE [LARGE SCALE GENOMIC DNA]</scope>
    <source>
        <strain evidence="4 5">DSM 9885</strain>
    </source>
</reference>
<feature type="transmembrane region" description="Helical" evidence="1">
    <location>
        <begin position="53"/>
        <end position="71"/>
    </location>
</feature>
<dbReference type="GeneID" id="87586499"/>
<comment type="caution">
    <text evidence="4">The sequence shown here is derived from an EMBL/GenBank/DDBJ whole genome shotgun (WGS) entry which is preliminary data.</text>
</comment>
<dbReference type="InterPro" id="IPR005182">
    <property type="entry name" value="YdbS-like_PH"/>
</dbReference>
<dbReference type="Proteomes" id="UP000035218">
    <property type="component" value="Unassembled WGS sequence"/>
</dbReference>
<evidence type="ECO:0000259" key="2">
    <source>
        <dbReference type="Pfam" id="PF03703"/>
    </source>
</evidence>
<feature type="domain" description="YdbS-like PH" evidence="2">
    <location>
        <begin position="77"/>
        <end position="153"/>
    </location>
</feature>
<reference evidence="3 6" key="2">
    <citation type="submission" date="2019-06" db="EMBL/GenBank/DDBJ databases">
        <title>Whole genome shotgun sequence of Brevibacillus formosus NBRC 15716.</title>
        <authorList>
            <person name="Hosoyama A."/>
            <person name="Uohara A."/>
            <person name="Ohji S."/>
            <person name="Ichikawa N."/>
        </authorList>
    </citation>
    <scope>NUCLEOTIDE SEQUENCE [LARGE SCALE GENOMIC DNA]</scope>
    <source>
        <strain evidence="3 6">NBRC 15716</strain>
    </source>
</reference>
<dbReference type="RefSeq" id="WP_047070785.1">
    <property type="nucleotide sequence ID" value="NZ_BJOL01000032.1"/>
</dbReference>
<organism evidence="4 5">
    <name type="scientific">Brevibacillus formosus</name>
    <dbReference type="NCBI Taxonomy" id="54913"/>
    <lineage>
        <taxon>Bacteria</taxon>
        <taxon>Bacillati</taxon>
        <taxon>Bacillota</taxon>
        <taxon>Bacilli</taxon>
        <taxon>Bacillales</taxon>
        <taxon>Paenibacillaceae</taxon>
        <taxon>Brevibacillus</taxon>
    </lineage>
</organism>
<accession>A0A837KL40</accession>
<protein>
    <submittedName>
        <fullName evidence="4">Bacterial membrane flanked domain protein</fullName>
    </submittedName>
    <submittedName>
        <fullName evidence="3">Membrane protein</fullName>
    </submittedName>
</protein>
<dbReference type="PANTHER" id="PTHR34473:SF2">
    <property type="entry name" value="UPF0699 TRANSMEMBRANE PROTEIN YDBT"/>
    <property type="match status" value="1"/>
</dbReference>